<feature type="region of interest" description="Disordered" evidence="6">
    <location>
        <begin position="48"/>
        <end position="67"/>
    </location>
</feature>
<dbReference type="OrthoDB" id="10258327at2759"/>
<dbReference type="Gene3D" id="3.30.50.10">
    <property type="entry name" value="Erythroid Transcription Factor GATA-1, subunit A"/>
    <property type="match status" value="1"/>
</dbReference>
<dbReference type="GO" id="GO:0006355">
    <property type="term" value="P:regulation of DNA-templated transcription"/>
    <property type="evidence" value="ECO:0007669"/>
    <property type="project" value="InterPro"/>
</dbReference>
<feature type="compositionally biased region" description="Acidic residues" evidence="6">
    <location>
        <begin position="114"/>
        <end position="127"/>
    </location>
</feature>
<dbReference type="CDD" id="cd00202">
    <property type="entry name" value="ZnF_GATA"/>
    <property type="match status" value="1"/>
</dbReference>
<evidence type="ECO:0000256" key="5">
    <source>
        <dbReference type="ARBA" id="ARBA00023242"/>
    </source>
</evidence>
<dbReference type="PANTHER" id="PTHR10019">
    <property type="entry name" value="SNF5"/>
    <property type="match status" value="1"/>
</dbReference>
<accession>A0A397J337</accession>
<dbReference type="Pfam" id="PF04855">
    <property type="entry name" value="SNF5"/>
    <property type="match status" value="1"/>
</dbReference>
<keyword evidence="9" id="KW-1185">Reference proteome</keyword>
<evidence type="ECO:0000256" key="1">
    <source>
        <dbReference type="ARBA" id="ARBA00004123"/>
    </source>
</evidence>
<dbReference type="AlphaFoldDB" id="A0A397J337"/>
<dbReference type="InterPro" id="IPR006939">
    <property type="entry name" value="SNF5"/>
</dbReference>
<dbReference type="SMART" id="SM00401">
    <property type="entry name" value="ZnF_GATA"/>
    <property type="match status" value="1"/>
</dbReference>
<dbReference type="GO" id="GO:0006338">
    <property type="term" value="P:chromatin remodeling"/>
    <property type="evidence" value="ECO:0007669"/>
    <property type="project" value="InterPro"/>
</dbReference>
<feature type="region of interest" description="Disordered" evidence="6">
    <location>
        <begin position="105"/>
        <end position="144"/>
    </location>
</feature>
<evidence type="ECO:0000256" key="6">
    <source>
        <dbReference type="SAM" id="MobiDB-lite"/>
    </source>
</evidence>
<dbReference type="GO" id="GO:0008270">
    <property type="term" value="F:zinc ion binding"/>
    <property type="evidence" value="ECO:0007669"/>
    <property type="project" value="InterPro"/>
</dbReference>
<evidence type="ECO:0000259" key="7">
    <source>
        <dbReference type="SMART" id="SM00401"/>
    </source>
</evidence>
<dbReference type="InterPro" id="IPR000679">
    <property type="entry name" value="Znf_GATA"/>
</dbReference>
<comment type="similarity">
    <text evidence="2">Belongs to the SNF5 family.</text>
</comment>
<organism evidence="8 9">
    <name type="scientific">Diversispora epigaea</name>
    <dbReference type="NCBI Taxonomy" id="1348612"/>
    <lineage>
        <taxon>Eukaryota</taxon>
        <taxon>Fungi</taxon>
        <taxon>Fungi incertae sedis</taxon>
        <taxon>Mucoromycota</taxon>
        <taxon>Glomeromycotina</taxon>
        <taxon>Glomeromycetes</taxon>
        <taxon>Diversisporales</taxon>
        <taxon>Diversisporaceae</taxon>
        <taxon>Diversispora</taxon>
    </lineage>
</organism>
<keyword evidence="3" id="KW-0805">Transcription regulation</keyword>
<name>A0A397J337_9GLOM</name>
<dbReference type="EMBL" id="PQFF01000115">
    <property type="protein sequence ID" value="RHZ81118.1"/>
    <property type="molecule type" value="Genomic_DNA"/>
</dbReference>
<reference evidence="8 9" key="1">
    <citation type="submission" date="2018-08" db="EMBL/GenBank/DDBJ databases">
        <title>Genome and evolution of the arbuscular mycorrhizal fungus Diversispora epigaea (formerly Glomus versiforme) and its bacterial endosymbionts.</title>
        <authorList>
            <person name="Sun X."/>
            <person name="Fei Z."/>
            <person name="Harrison M."/>
        </authorList>
    </citation>
    <scope>NUCLEOTIDE SEQUENCE [LARGE SCALE GENOMIC DNA]</scope>
    <source>
        <strain evidence="8 9">IT104</strain>
    </source>
</reference>
<evidence type="ECO:0000313" key="9">
    <source>
        <dbReference type="Proteomes" id="UP000266861"/>
    </source>
</evidence>
<keyword evidence="5" id="KW-0539">Nucleus</keyword>
<evidence type="ECO:0000313" key="8">
    <source>
        <dbReference type="EMBL" id="RHZ81118.1"/>
    </source>
</evidence>
<comment type="caution">
    <text evidence="8">The sequence shown here is derived from an EMBL/GenBank/DDBJ whole genome shotgun (WGS) entry which is preliminary data.</text>
</comment>
<evidence type="ECO:0000256" key="4">
    <source>
        <dbReference type="ARBA" id="ARBA00023163"/>
    </source>
</evidence>
<dbReference type="Proteomes" id="UP000266861">
    <property type="component" value="Unassembled WGS sequence"/>
</dbReference>
<comment type="subcellular location">
    <subcellularLocation>
        <location evidence="1">Nucleus</location>
    </subcellularLocation>
</comment>
<feature type="domain" description="GATA-type" evidence="7">
    <location>
        <begin position="412"/>
        <end position="464"/>
    </location>
</feature>
<protein>
    <recommendedName>
        <fullName evidence="7">GATA-type domain-containing protein</fullName>
    </recommendedName>
</protein>
<proteinExistence type="inferred from homology"/>
<dbReference type="STRING" id="1348612.A0A397J337"/>
<sequence length="464" mass="53704">MYSHLGYSSQFPYNYQPTYDRASSQSSYYPTYQNNVSYVPKRTYSNFSNSTVSRRTRQAPEFATQQSRPLKLGRRKCIYWSTYASRIKQGNTSLILPVQRKGGKKRLRGVGQTDDSDDVGEFFEEEDRGTPPSEKRMGLGQGTGNGEIFVAKRQRIRTKHIYPSQKELDRNAEQEETLIPIRLDIDLDTHKLRDTFTWNLNEKIITPENFAEILCYDLDIPTNEFLTPIAESIRKQAQEHYNILESSLPPEDSRVTINLDIHVGRLNLRDQFEWDLSSDLTPEEFSKTLASDLGIGGEFVSMIAHSIHEQILQYKKEMKLDDSDNEREPLKSIFRSYENAEEWCPVLEILTNEELEKIRIDQERDIRRMRRATTRSNVTRIKSTRPTNLNGLGIDHSINSKMRNDSKLSPDELNIWRCLHCGIDGRTTPLVRRGPEGGKTLCNACGLVWLNKGELPPHRKYLFQ</sequence>
<evidence type="ECO:0000256" key="2">
    <source>
        <dbReference type="ARBA" id="ARBA00010239"/>
    </source>
</evidence>
<dbReference type="Pfam" id="PF00320">
    <property type="entry name" value="GATA"/>
    <property type="match status" value="1"/>
</dbReference>
<dbReference type="InterPro" id="IPR013088">
    <property type="entry name" value="Znf_NHR/GATA"/>
</dbReference>
<evidence type="ECO:0000256" key="3">
    <source>
        <dbReference type="ARBA" id="ARBA00023015"/>
    </source>
</evidence>
<gene>
    <name evidence="8" type="ORF">Glove_123g151</name>
</gene>
<dbReference type="GO" id="GO:0043565">
    <property type="term" value="F:sequence-specific DNA binding"/>
    <property type="evidence" value="ECO:0007669"/>
    <property type="project" value="InterPro"/>
</dbReference>
<keyword evidence="4" id="KW-0804">Transcription</keyword>
<dbReference type="SUPFAM" id="SSF57716">
    <property type="entry name" value="Glucocorticoid receptor-like (DNA-binding domain)"/>
    <property type="match status" value="1"/>
</dbReference>
<dbReference type="GO" id="GO:0000228">
    <property type="term" value="C:nuclear chromosome"/>
    <property type="evidence" value="ECO:0007669"/>
    <property type="project" value="InterPro"/>
</dbReference>